<dbReference type="InterPro" id="IPR050063">
    <property type="entry name" value="Ribosomal_protein_uL29"/>
</dbReference>
<dbReference type="PANTHER" id="PTHR10916">
    <property type="entry name" value="60S RIBOSOMAL PROTEIN L35/50S RIBOSOMAL PROTEIN L29"/>
    <property type="match status" value="1"/>
</dbReference>
<dbReference type="GO" id="GO:0003735">
    <property type="term" value="F:structural constituent of ribosome"/>
    <property type="evidence" value="ECO:0007669"/>
    <property type="project" value="InterPro"/>
</dbReference>
<dbReference type="RefSeq" id="WP_155862903.1">
    <property type="nucleotide sequence ID" value="NZ_JBGTCZ010000031.1"/>
</dbReference>
<proteinExistence type="inferred from homology"/>
<organism evidence="5 6">
    <name type="scientific">Acidianus infernus</name>
    <dbReference type="NCBI Taxonomy" id="12915"/>
    <lineage>
        <taxon>Archaea</taxon>
        <taxon>Thermoproteota</taxon>
        <taxon>Thermoprotei</taxon>
        <taxon>Sulfolobales</taxon>
        <taxon>Sulfolobaceae</taxon>
        <taxon>Acidianus</taxon>
    </lineage>
</organism>
<name>A0A6A9QMG6_ACIIN</name>
<dbReference type="GO" id="GO:0022625">
    <property type="term" value="C:cytosolic large ribosomal subunit"/>
    <property type="evidence" value="ECO:0007669"/>
    <property type="project" value="TreeGrafter"/>
</dbReference>
<gene>
    <name evidence="5" type="primary">rpmC</name>
    <name evidence="4" type="synonym">rpl29</name>
    <name evidence="5" type="ORF">D1867_03990</name>
</gene>
<dbReference type="EMBL" id="WFIY01000004">
    <property type="protein sequence ID" value="MUM64427.1"/>
    <property type="molecule type" value="Genomic_DNA"/>
</dbReference>
<comment type="caution">
    <text evidence="5">The sequence shown here is derived from an EMBL/GenBank/DDBJ whole genome shotgun (WGS) entry which is preliminary data.</text>
</comment>
<dbReference type="GO" id="GO:0006412">
    <property type="term" value="P:translation"/>
    <property type="evidence" value="ECO:0007669"/>
    <property type="project" value="UniProtKB-UniRule"/>
</dbReference>
<evidence type="ECO:0000256" key="1">
    <source>
        <dbReference type="ARBA" id="ARBA00009254"/>
    </source>
</evidence>
<dbReference type="AlphaFoldDB" id="A0A6A9QMG6"/>
<keyword evidence="3 4" id="KW-0687">Ribonucleoprotein</keyword>
<reference evidence="5 6" key="1">
    <citation type="submission" date="2019-10" db="EMBL/GenBank/DDBJ databases">
        <title>Genome Sequences from Six Type Strain Members of the Archaeal Family Sulfolobaceae: Acidianus ambivalens, Acidianus infernus, Metallosphaera prunae, Stygiolobus azoricus, Sulfolobus metallicus, and Sulfurisphaera ohwakuensis.</title>
        <authorList>
            <person name="Counts J.A."/>
            <person name="Kelly R.M."/>
        </authorList>
    </citation>
    <scope>NUCLEOTIDE SEQUENCE [LARGE SCALE GENOMIC DNA]</scope>
    <source>
        <strain evidence="5 6">DSM 3191</strain>
    </source>
</reference>
<dbReference type="CDD" id="cd00427">
    <property type="entry name" value="Ribosomal_L29_HIP"/>
    <property type="match status" value="1"/>
</dbReference>
<dbReference type="InterPro" id="IPR001854">
    <property type="entry name" value="Ribosomal_uL29"/>
</dbReference>
<dbReference type="Gene3D" id="1.10.287.310">
    <property type="match status" value="1"/>
</dbReference>
<dbReference type="InterPro" id="IPR018254">
    <property type="entry name" value="Ribosomal_uL29_CS"/>
</dbReference>
<comment type="similarity">
    <text evidence="1 4">Belongs to the universal ribosomal protein uL29 family.</text>
</comment>
<dbReference type="SUPFAM" id="SSF46561">
    <property type="entry name" value="Ribosomal protein L29 (L29p)"/>
    <property type="match status" value="1"/>
</dbReference>
<dbReference type="OrthoDB" id="11736at2157"/>
<dbReference type="Proteomes" id="UP000440125">
    <property type="component" value="Unassembled WGS sequence"/>
</dbReference>
<evidence type="ECO:0000256" key="3">
    <source>
        <dbReference type="ARBA" id="ARBA00023274"/>
    </source>
</evidence>
<dbReference type="InterPro" id="IPR036049">
    <property type="entry name" value="Ribosomal_uL29_sf"/>
</dbReference>
<dbReference type="PROSITE" id="PS00579">
    <property type="entry name" value="RIBOSOMAL_L29"/>
    <property type="match status" value="1"/>
</dbReference>
<evidence type="ECO:0000256" key="4">
    <source>
        <dbReference type="HAMAP-Rule" id="MF_00374"/>
    </source>
</evidence>
<dbReference type="NCBIfam" id="TIGR00012">
    <property type="entry name" value="L29"/>
    <property type="match status" value="1"/>
</dbReference>
<evidence type="ECO:0000313" key="5">
    <source>
        <dbReference type="EMBL" id="MUM64427.1"/>
    </source>
</evidence>
<dbReference type="HAMAP" id="MF_00374">
    <property type="entry name" value="Ribosomal_uL29"/>
    <property type="match status" value="1"/>
</dbReference>
<protein>
    <recommendedName>
        <fullName evidence="4">Large ribosomal subunit protein uL29</fullName>
    </recommendedName>
</protein>
<dbReference type="PANTHER" id="PTHR10916:SF0">
    <property type="entry name" value="LARGE RIBOSOMAL SUBUNIT PROTEIN UL29C"/>
    <property type="match status" value="1"/>
</dbReference>
<sequence>MPLDPKELRKMDIKDLYKKLDEYNAELLKYRAESRMGTLKNTSAIKNVRKDIARILTIISEKKRSSKKNEKTT</sequence>
<evidence type="ECO:0000256" key="2">
    <source>
        <dbReference type="ARBA" id="ARBA00022980"/>
    </source>
</evidence>
<evidence type="ECO:0000313" key="6">
    <source>
        <dbReference type="Proteomes" id="UP000440125"/>
    </source>
</evidence>
<keyword evidence="6" id="KW-1185">Reference proteome</keyword>
<accession>A0A6A9QMG6</accession>
<keyword evidence="2 4" id="KW-0689">Ribosomal protein</keyword>
<dbReference type="Pfam" id="PF00831">
    <property type="entry name" value="Ribosomal_L29"/>
    <property type="match status" value="1"/>
</dbReference>